<name>A0ACC1DC26_9NEOP</name>
<keyword evidence="2" id="KW-1185">Reference proteome</keyword>
<dbReference type="EMBL" id="CM034391">
    <property type="protein sequence ID" value="KAJ0180967.1"/>
    <property type="molecule type" value="Genomic_DNA"/>
</dbReference>
<evidence type="ECO:0000313" key="2">
    <source>
        <dbReference type="Proteomes" id="UP000824533"/>
    </source>
</evidence>
<dbReference type="Proteomes" id="UP000824533">
    <property type="component" value="Linkage Group LG05"/>
</dbReference>
<gene>
    <name evidence="1" type="ORF">K1T71_003052</name>
</gene>
<evidence type="ECO:0000313" key="1">
    <source>
        <dbReference type="EMBL" id="KAJ0180967.1"/>
    </source>
</evidence>
<accession>A0ACC1DC26</accession>
<sequence length="581" mass="65939">MSRGRLSQSVIFEELLKEDEEESESELSDQGSETSDHIVAEEPLSAEESNCSDSEEDELPLLDINSCFTGRDKVTKWQKSNNNRLRRQVQNILTENAGIRRNGVGVTTFRQAWSLLISENIIEKVVRHTNEFIKKKVSSYNRIRDCKPTDAVEIRALFGLLYIAGSLKTSHANLEDLYASDGTGIPIFPTTMSVKRVKFLLNSLRFDDATTRQARRTLDKAAPIREVLDMFTQNCLLPYSVGENVVIDEMIVGFRGKCPFRQYMKSKPDKCGIKLYPLVDAATFYVLNIELYAGKQPEGPYQLSNAASDVVKRLITPISGTGRNLTIDNWFSSVLLTNDLAKDYKISVVGTIRKNKKEIPTCFIDKNKPEYSSQFGFSDTATLVSYVPKKKRSVVLISSLHYAAEIDESTNEKRKPSIVTFYNKTKGGADEVDKKVKMYSVSRKNNRWPLTLFFRLLDIAGINSMVILRANNMTLRKRRMYLRALGTELTKEYVQRRSTMAGLPRKLKRNIREHLNMEVGAADTEAVSSGACRGTCKICPAKKRRQSKTQCKLCMKNICRSHTTFICNHCYMNKETDSDEN</sequence>
<reference evidence="1 2" key="1">
    <citation type="journal article" date="2021" name="Front. Genet.">
        <title>Chromosome-Level Genome Assembly Reveals Significant Gene Expansion in the Toll and IMD Signaling Pathways of Dendrolimus kikuchii.</title>
        <authorList>
            <person name="Zhou J."/>
            <person name="Wu P."/>
            <person name="Xiong Z."/>
            <person name="Liu N."/>
            <person name="Zhao N."/>
            <person name="Ji M."/>
            <person name="Qiu Y."/>
            <person name="Yang B."/>
        </authorList>
    </citation>
    <scope>NUCLEOTIDE SEQUENCE [LARGE SCALE GENOMIC DNA]</scope>
    <source>
        <strain evidence="1">Ann1</strain>
    </source>
</reference>
<protein>
    <submittedName>
        <fullName evidence="1">Uncharacterized protein</fullName>
    </submittedName>
</protein>
<proteinExistence type="predicted"/>
<comment type="caution">
    <text evidence="1">The sequence shown here is derived from an EMBL/GenBank/DDBJ whole genome shotgun (WGS) entry which is preliminary data.</text>
</comment>
<organism evidence="1 2">
    <name type="scientific">Dendrolimus kikuchii</name>
    <dbReference type="NCBI Taxonomy" id="765133"/>
    <lineage>
        <taxon>Eukaryota</taxon>
        <taxon>Metazoa</taxon>
        <taxon>Ecdysozoa</taxon>
        <taxon>Arthropoda</taxon>
        <taxon>Hexapoda</taxon>
        <taxon>Insecta</taxon>
        <taxon>Pterygota</taxon>
        <taxon>Neoptera</taxon>
        <taxon>Endopterygota</taxon>
        <taxon>Lepidoptera</taxon>
        <taxon>Glossata</taxon>
        <taxon>Ditrysia</taxon>
        <taxon>Bombycoidea</taxon>
        <taxon>Lasiocampidae</taxon>
        <taxon>Dendrolimus</taxon>
    </lineage>
</organism>